<dbReference type="SUPFAM" id="SSF53639">
    <property type="entry name" value="AraD/HMP-PK domain-like"/>
    <property type="match status" value="1"/>
</dbReference>
<dbReference type="Pfam" id="PF00596">
    <property type="entry name" value="Aldolase_II"/>
    <property type="match status" value="1"/>
</dbReference>
<organism evidence="4 5">
    <name type="scientific">Sphaerotilus microaerophilus</name>
    <dbReference type="NCBI Taxonomy" id="2914710"/>
    <lineage>
        <taxon>Bacteria</taxon>
        <taxon>Pseudomonadati</taxon>
        <taxon>Pseudomonadota</taxon>
        <taxon>Betaproteobacteria</taxon>
        <taxon>Burkholderiales</taxon>
        <taxon>Sphaerotilaceae</taxon>
        <taxon>Sphaerotilus</taxon>
    </lineage>
</organism>
<name>A0ABN6PVD6_9BURK</name>
<dbReference type="InterPro" id="IPR001303">
    <property type="entry name" value="Aldolase_II/adducin_N"/>
</dbReference>
<keyword evidence="2" id="KW-0456">Lyase</keyword>
<accession>A0ABN6PVD6</accession>
<sequence length="235" mass="25434">MNREHLEAELRAALVEHGLKFAPSGLSQGTSGNLSVRWHDGEAEGMLITPSGVDYTRLRPQDLCFLRLDDASGTQWRGPLKPSSEWRFHRDIYCARPDVGAVLHAHPTHATALAVQRRPMPAFHYMVAVAGGRDIRCAPYATYGTEELSRNALEALAGRRACLLANHGMITVAADLSAAFALGVEVEELARQYLLALATGTPVVLPDDEMDRVLEAFKSYGANAQKKAAADGGAD</sequence>
<dbReference type="InterPro" id="IPR036409">
    <property type="entry name" value="Aldolase_II/adducin_N_sf"/>
</dbReference>
<keyword evidence="5" id="KW-1185">Reference proteome</keyword>
<evidence type="ECO:0000256" key="1">
    <source>
        <dbReference type="ARBA" id="ARBA00022723"/>
    </source>
</evidence>
<protein>
    <submittedName>
        <fullName evidence="4">Fuculose phosphate aldolase</fullName>
    </submittedName>
</protein>
<evidence type="ECO:0000313" key="4">
    <source>
        <dbReference type="EMBL" id="BDI08073.1"/>
    </source>
</evidence>
<dbReference type="Proteomes" id="UP001057498">
    <property type="component" value="Chromosome"/>
</dbReference>
<dbReference type="EMBL" id="AP025730">
    <property type="protein sequence ID" value="BDI08073.1"/>
    <property type="molecule type" value="Genomic_DNA"/>
</dbReference>
<dbReference type="SMART" id="SM01007">
    <property type="entry name" value="Aldolase_II"/>
    <property type="match status" value="1"/>
</dbReference>
<proteinExistence type="predicted"/>
<dbReference type="PANTHER" id="PTHR22789:SF0">
    <property type="entry name" value="3-OXO-TETRONATE 4-PHOSPHATE DECARBOXYLASE-RELATED"/>
    <property type="match status" value="1"/>
</dbReference>
<dbReference type="RefSeq" id="WP_251971208.1">
    <property type="nucleotide sequence ID" value="NZ_AP025730.1"/>
</dbReference>
<evidence type="ECO:0000259" key="3">
    <source>
        <dbReference type="SMART" id="SM01007"/>
    </source>
</evidence>
<reference evidence="4" key="1">
    <citation type="submission" date="2022-04" db="EMBL/GenBank/DDBJ databases">
        <title>Whole genome sequence of Sphaerotilus sp. FB-5.</title>
        <authorList>
            <person name="Takeda M."/>
            <person name="Narihara S."/>
            <person name="Akimoto M."/>
            <person name="Akimoto R."/>
            <person name="Nishiyashiki S."/>
            <person name="Murakami T."/>
        </authorList>
    </citation>
    <scope>NUCLEOTIDE SEQUENCE</scope>
    <source>
        <strain evidence="4">FB-5</strain>
    </source>
</reference>
<keyword evidence="1" id="KW-0479">Metal-binding</keyword>
<feature type="domain" description="Class II aldolase/adducin N-terminal" evidence="3">
    <location>
        <begin position="12"/>
        <end position="194"/>
    </location>
</feature>
<gene>
    <name evidence="4" type="ORF">CATMQ487_50430</name>
</gene>
<dbReference type="Gene3D" id="3.40.225.10">
    <property type="entry name" value="Class II aldolase/adducin N-terminal domain"/>
    <property type="match status" value="1"/>
</dbReference>
<dbReference type="PANTHER" id="PTHR22789">
    <property type="entry name" value="FUCULOSE PHOSPHATE ALDOLASE"/>
    <property type="match status" value="1"/>
</dbReference>
<dbReference type="InterPro" id="IPR050197">
    <property type="entry name" value="Aldolase_class_II_sugar_metab"/>
</dbReference>
<evidence type="ECO:0000313" key="5">
    <source>
        <dbReference type="Proteomes" id="UP001057498"/>
    </source>
</evidence>
<evidence type="ECO:0000256" key="2">
    <source>
        <dbReference type="ARBA" id="ARBA00023239"/>
    </source>
</evidence>